<organism evidence="2 3">
    <name type="scientific">Pseudomonas syringae</name>
    <dbReference type="NCBI Taxonomy" id="317"/>
    <lineage>
        <taxon>Bacteria</taxon>
        <taxon>Pseudomonadati</taxon>
        <taxon>Pseudomonadota</taxon>
        <taxon>Gammaproteobacteria</taxon>
        <taxon>Pseudomonadales</taxon>
        <taxon>Pseudomonadaceae</taxon>
        <taxon>Pseudomonas</taxon>
    </lineage>
</organism>
<dbReference type="PATRIC" id="fig|317.175.peg.2484"/>
<protein>
    <submittedName>
        <fullName evidence="2">Uncharacterized protein</fullName>
    </submittedName>
</protein>
<reference evidence="2 3" key="1">
    <citation type="submission" date="2014-07" db="EMBL/GenBank/DDBJ databases">
        <title>Draft Genome Sequences of Environmental Pseudomonas syringae strains.</title>
        <authorList>
            <person name="Baltrus D.A."/>
            <person name="Berge O."/>
            <person name="Morris C."/>
        </authorList>
    </citation>
    <scope>NUCLEOTIDE SEQUENCE [LARGE SCALE GENOMIC DNA]</scope>
    <source>
        <strain evidence="2 3">GAW0119</strain>
    </source>
</reference>
<keyword evidence="3" id="KW-1185">Reference proteome</keyword>
<evidence type="ECO:0000313" key="3">
    <source>
        <dbReference type="Proteomes" id="UP000028631"/>
    </source>
</evidence>
<evidence type="ECO:0000256" key="1">
    <source>
        <dbReference type="SAM" id="Phobius"/>
    </source>
</evidence>
<feature type="transmembrane region" description="Helical" evidence="1">
    <location>
        <begin position="118"/>
        <end position="136"/>
    </location>
</feature>
<keyword evidence="1" id="KW-0812">Transmembrane</keyword>
<proteinExistence type="predicted"/>
<dbReference type="AlphaFoldDB" id="A0A085VIS2"/>
<comment type="caution">
    <text evidence="2">The sequence shown here is derived from an EMBL/GenBank/DDBJ whole genome shotgun (WGS) entry which is preliminary data.</text>
</comment>
<dbReference type="OrthoDB" id="7619188at2"/>
<dbReference type="EMBL" id="JPQU01000034">
    <property type="protein sequence ID" value="KFE55335.1"/>
    <property type="molecule type" value="Genomic_DNA"/>
</dbReference>
<keyword evidence="1" id="KW-1133">Transmembrane helix</keyword>
<gene>
    <name evidence="2" type="ORF">IV01_11945</name>
</gene>
<name>A0A085VIS2_PSESX</name>
<evidence type="ECO:0000313" key="2">
    <source>
        <dbReference type="EMBL" id="KFE55335.1"/>
    </source>
</evidence>
<sequence>MKLPTDLKVLDAIYKEYYEAYSNYREGEENGRGGKAYMPIDIKLIASRLNVDAGIVFGRLYNHLNRLHSYVNDDERKSKVPLFALQVGSDVHCIHFPLMSSILAGLESEKSKFLTTTWISGVAIIVSVAALGVSIFK</sequence>
<dbReference type="Proteomes" id="UP000028631">
    <property type="component" value="Unassembled WGS sequence"/>
</dbReference>
<keyword evidence="1" id="KW-0472">Membrane</keyword>
<accession>A0A085VIS2</accession>
<dbReference type="RefSeq" id="WP_032628472.1">
    <property type="nucleotide sequence ID" value="NZ_JPQU01000034.1"/>
</dbReference>